<dbReference type="NCBIfam" id="NF010120">
    <property type="entry name" value="PRK13596.1"/>
    <property type="match status" value="1"/>
</dbReference>
<dbReference type="Pfam" id="PF01257">
    <property type="entry name" value="2Fe-2S_thioredx"/>
    <property type="match status" value="1"/>
</dbReference>
<dbReference type="Pfam" id="PF10531">
    <property type="entry name" value="SLBB"/>
    <property type="match status" value="1"/>
</dbReference>
<dbReference type="Gene3D" id="3.40.50.11540">
    <property type="entry name" value="NADH-ubiquinone oxidoreductase 51kDa subunit"/>
    <property type="match status" value="1"/>
</dbReference>
<gene>
    <name evidence="7" type="ORF">SAMN02745118_01901</name>
</gene>
<protein>
    <submittedName>
        <fullName evidence="7">NAD(P)-dependent iron-only hydrogenase diaphorase component flavoprotein</fullName>
    </submittedName>
</protein>
<dbReference type="Gene3D" id="1.20.1440.230">
    <property type="entry name" value="NADH-ubiquinone oxidoreductase 51kDa subunit, iron-sulphur binding domain"/>
    <property type="match status" value="1"/>
</dbReference>
<dbReference type="InterPro" id="IPR037225">
    <property type="entry name" value="Nuo51_FMN-bd_sf"/>
</dbReference>
<dbReference type="InterPro" id="IPR037207">
    <property type="entry name" value="Nuop51_4Fe4S-bd_sf"/>
</dbReference>
<dbReference type="SMART" id="SM00928">
    <property type="entry name" value="NADH_4Fe-4S"/>
    <property type="match status" value="1"/>
</dbReference>
<dbReference type="FunFam" id="1.20.1440.230:FF:000001">
    <property type="entry name" value="Mitochondrial NADH dehydrogenase flavoprotein 1"/>
    <property type="match status" value="1"/>
</dbReference>
<dbReference type="EMBL" id="FUWM01000015">
    <property type="protein sequence ID" value="SJZ81651.1"/>
    <property type="molecule type" value="Genomic_DNA"/>
</dbReference>
<feature type="domain" description="NADH-ubiquinone oxidoreductase 51kDa subunit iron-sulphur binding" evidence="6">
    <location>
        <begin position="440"/>
        <end position="485"/>
    </location>
</feature>
<dbReference type="SUPFAM" id="SSF52833">
    <property type="entry name" value="Thioredoxin-like"/>
    <property type="match status" value="1"/>
</dbReference>
<comment type="similarity">
    <text evidence="1">Belongs to the complex I 51 kDa subunit family.</text>
</comment>
<dbReference type="GO" id="GO:0010181">
    <property type="term" value="F:FMN binding"/>
    <property type="evidence" value="ECO:0007669"/>
    <property type="project" value="InterPro"/>
</dbReference>
<keyword evidence="4" id="KW-0408">Iron</keyword>
<keyword evidence="2" id="KW-0004">4Fe-4S</keyword>
<dbReference type="CDD" id="cd02980">
    <property type="entry name" value="TRX_Fd_family"/>
    <property type="match status" value="1"/>
</dbReference>
<evidence type="ECO:0000313" key="8">
    <source>
        <dbReference type="Proteomes" id="UP000190625"/>
    </source>
</evidence>
<dbReference type="OrthoDB" id="9761899at2"/>
<dbReference type="PROSITE" id="PS00645">
    <property type="entry name" value="COMPLEX1_51K_2"/>
    <property type="match status" value="1"/>
</dbReference>
<dbReference type="Proteomes" id="UP000190625">
    <property type="component" value="Unassembled WGS sequence"/>
</dbReference>
<dbReference type="Pfam" id="PF01512">
    <property type="entry name" value="Complex1_51K"/>
    <property type="match status" value="1"/>
</dbReference>
<dbReference type="Gene3D" id="6.10.250.1450">
    <property type="match status" value="1"/>
</dbReference>
<dbReference type="InterPro" id="IPR036249">
    <property type="entry name" value="Thioredoxin-like_sf"/>
</dbReference>
<dbReference type="GO" id="GO:0051539">
    <property type="term" value="F:4 iron, 4 sulfur cluster binding"/>
    <property type="evidence" value="ECO:0007669"/>
    <property type="project" value="UniProtKB-KW"/>
</dbReference>
<keyword evidence="8" id="KW-1185">Reference proteome</keyword>
<evidence type="ECO:0000256" key="5">
    <source>
        <dbReference type="ARBA" id="ARBA00023014"/>
    </source>
</evidence>
<keyword evidence="5" id="KW-0411">Iron-sulfur</keyword>
<dbReference type="PANTHER" id="PTHR43578:SF3">
    <property type="entry name" value="NADH-QUINONE OXIDOREDUCTASE SUBUNIT F"/>
    <property type="match status" value="1"/>
</dbReference>
<reference evidence="8" key="1">
    <citation type="submission" date="2017-02" db="EMBL/GenBank/DDBJ databases">
        <authorList>
            <person name="Varghese N."/>
            <person name="Submissions S."/>
        </authorList>
    </citation>
    <scope>NUCLEOTIDE SEQUENCE [LARGE SCALE GENOMIC DNA]</scope>
    <source>
        <strain evidence="8">ATCC BAA-73</strain>
    </source>
</reference>
<dbReference type="GO" id="GO:0046872">
    <property type="term" value="F:metal ion binding"/>
    <property type="evidence" value="ECO:0007669"/>
    <property type="project" value="UniProtKB-KW"/>
</dbReference>
<dbReference type="SUPFAM" id="SSF142019">
    <property type="entry name" value="Nqo1 FMN-binding domain-like"/>
    <property type="match status" value="1"/>
</dbReference>
<dbReference type="InterPro" id="IPR001949">
    <property type="entry name" value="NADH-UbQ_OxRdtase_51kDa_CS"/>
</dbReference>
<organism evidence="7 8">
    <name type="scientific">Selenihalanaerobacter shriftii</name>
    <dbReference type="NCBI Taxonomy" id="142842"/>
    <lineage>
        <taxon>Bacteria</taxon>
        <taxon>Bacillati</taxon>
        <taxon>Bacillota</taxon>
        <taxon>Clostridia</taxon>
        <taxon>Halanaerobiales</taxon>
        <taxon>Halobacteroidaceae</taxon>
        <taxon>Selenihalanaerobacter</taxon>
    </lineage>
</organism>
<dbReference type="InterPro" id="IPR011538">
    <property type="entry name" value="Nuo51_FMN-bd"/>
</dbReference>
<name>A0A1T4NQQ3_9FIRM</name>
<evidence type="ECO:0000256" key="4">
    <source>
        <dbReference type="ARBA" id="ARBA00023004"/>
    </source>
</evidence>
<evidence type="ECO:0000256" key="2">
    <source>
        <dbReference type="ARBA" id="ARBA00022485"/>
    </source>
</evidence>
<sequence length="553" mass="60414">MAFYRSHVLICNGKDCVEEGAKEVERALVKELKRLELDNEIKVVDTGCLGPCEAAPVMVIYPEGVYYGNVQVEDVAEIAEEHLLKGRRVQRLLYESEEDAEIITPYQQEDVFPGEMRIVLRNCGVIDPEDIKQYIGQDGYKSLGTVLTELSQEEVINMVDESGLRGRGGAGFPAGLKWKFTNQAEGDEKYVVANADEGEPGTSKDRLIMEGDPHSLLEAMAIAGYAVGANTGYIYIRGEYQLAVSRLQTAIEQAEEMGLLGENIFDSGFDFKIKIREGAGAYVCGEETALLQSIEGERGEPQVKPPYPPNEGLWGKPTLINNVETLANIPVIMEKGAEWFSEIGTESCTGTKVFTVSGDVEKEGLIEVPMGTTLREIVEGFGGGIANGKEFKVAQTGGTSGGCIPKDLMDTPMDYDSLAEVGATLGSGALLIMDETHCIIDVAKCFMHFFEHESCGKCLPCREGNTRMYEILDRISKGEGVLADLNKLQDLADVMSNSALCGLGQAAPTPIMTTLNHFKDEYLAHITAKVCPTEVCKDLTVEQEEEYERSETA</sequence>
<dbReference type="FunFam" id="3.40.50.11540:FF:000001">
    <property type="entry name" value="NADH dehydrogenase [ubiquinone] flavoprotein 1, mitochondrial"/>
    <property type="match status" value="1"/>
</dbReference>
<dbReference type="PANTHER" id="PTHR43578">
    <property type="entry name" value="NADH-QUINONE OXIDOREDUCTASE SUBUNIT F"/>
    <property type="match status" value="1"/>
</dbReference>
<accession>A0A1T4NQQ3</accession>
<evidence type="ECO:0000256" key="3">
    <source>
        <dbReference type="ARBA" id="ARBA00022723"/>
    </source>
</evidence>
<dbReference type="Gene3D" id="3.10.20.600">
    <property type="match status" value="1"/>
</dbReference>
<dbReference type="SUPFAM" id="SSF140490">
    <property type="entry name" value="Nqo1C-terminal domain-like"/>
    <property type="match status" value="1"/>
</dbReference>
<dbReference type="SUPFAM" id="SSF142984">
    <property type="entry name" value="Nqo1 middle domain-like"/>
    <property type="match status" value="1"/>
</dbReference>
<proteinExistence type="inferred from homology"/>
<dbReference type="Pfam" id="PF10589">
    <property type="entry name" value="NADH_4Fe-4S"/>
    <property type="match status" value="1"/>
</dbReference>
<dbReference type="InterPro" id="IPR019575">
    <property type="entry name" value="Nuop51_4Fe4S-bd"/>
</dbReference>
<keyword evidence="3" id="KW-0479">Metal-binding</keyword>
<dbReference type="InterPro" id="IPR019554">
    <property type="entry name" value="Soluble_ligand-bd"/>
</dbReference>
<evidence type="ECO:0000259" key="6">
    <source>
        <dbReference type="SMART" id="SM00928"/>
    </source>
</evidence>
<evidence type="ECO:0000256" key="1">
    <source>
        <dbReference type="ARBA" id="ARBA00007523"/>
    </source>
</evidence>
<dbReference type="GO" id="GO:0008137">
    <property type="term" value="F:NADH dehydrogenase (ubiquinone) activity"/>
    <property type="evidence" value="ECO:0007669"/>
    <property type="project" value="InterPro"/>
</dbReference>
<dbReference type="AlphaFoldDB" id="A0A1T4NQQ3"/>
<dbReference type="STRING" id="142842.SAMN02745118_01901"/>
<dbReference type="Gene3D" id="3.40.30.10">
    <property type="entry name" value="Glutaredoxin"/>
    <property type="match status" value="1"/>
</dbReference>
<evidence type="ECO:0000313" key="7">
    <source>
        <dbReference type="EMBL" id="SJZ81651.1"/>
    </source>
</evidence>
<dbReference type="RefSeq" id="WP_078810343.1">
    <property type="nucleotide sequence ID" value="NZ_FUWM01000015.1"/>
</dbReference>